<keyword evidence="4" id="KW-0812">Transmembrane</keyword>
<dbReference type="InterPro" id="IPR011006">
    <property type="entry name" value="CheY-like_superfamily"/>
</dbReference>
<dbReference type="Gene3D" id="2.40.50.1020">
    <property type="entry name" value="LytTr DNA-binding domain"/>
    <property type="match status" value="1"/>
</dbReference>
<dbReference type="SMART" id="SM00448">
    <property type="entry name" value="REC"/>
    <property type="match status" value="1"/>
</dbReference>
<dbReference type="GO" id="GO:0000156">
    <property type="term" value="F:phosphorelay response regulator activity"/>
    <property type="evidence" value="ECO:0007669"/>
    <property type="project" value="InterPro"/>
</dbReference>
<accession>A0A1M6U4M4</accession>
<name>A0A1M6U4M4_9FIRM</name>
<evidence type="ECO:0000256" key="1">
    <source>
        <dbReference type="ARBA" id="ARBA00018672"/>
    </source>
</evidence>
<protein>
    <recommendedName>
        <fullName evidence="1">Stage 0 sporulation protein A homolog</fullName>
    </recommendedName>
</protein>
<dbReference type="Gene3D" id="3.40.50.2300">
    <property type="match status" value="1"/>
</dbReference>
<dbReference type="PANTHER" id="PTHR37299">
    <property type="entry name" value="TRANSCRIPTIONAL REGULATOR-RELATED"/>
    <property type="match status" value="1"/>
</dbReference>
<keyword evidence="4" id="KW-0472">Membrane</keyword>
<evidence type="ECO:0000259" key="6">
    <source>
        <dbReference type="PROSITE" id="PS50930"/>
    </source>
</evidence>
<keyword evidence="3" id="KW-0597">Phosphoprotein</keyword>
<feature type="domain" description="HTH LytTR-type" evidence="6">
    <location>
        <begin position="127"/>
        <end position="226"/>
    </location>
</feature>
<sequence>MVWIAICDDEAAVLQQTETLLKEYPEVDFCIDIFTSGEALLESTRSYEIILLDIDMPETDGIETARLIRQRDKKVKLIYITNYSDYTVFAFAVHAFAYLLKPLKKEELYKQLDEAFEYMQLSANPQLEFHTAEGILRINSNDILYFEYQNRKVYLRSKTDTYILKCKITDLGVQLKEKGFYMPHKSFVVNLYSVKNIKGYDIYLINGLTVPLSQKKSMEFRRALNRYLSEGIGLHL</sequence>
<proteinExistence type="predicted"/>
<evidence type="ECO:0000256" key="2">
    <source>
        <dbReference type="ARBA" id="ARBA00024867"/>
    </source>
</evidence>
<dbReference type="Proteomes" id="UP000184386">
    <property type="component" value="Unassembled WGS sequence"/>
</dbReference>
<dbReference type="InterPro" id="IPR001789">
    <property type="entry name" value="Sig_transdc_resp-reg_receiver"/>
</dbReference>
<dbReference type="PROSITE" id="PS50110">
    <property type="entry name" value="RESPONSE_REGULATORY"/>
    <property type="match status" value="1"/>
</dbReference>
<dbReference type="EMBL" id="FRAC01000014">
    <property type="protein sequence ID" value="SHK64235.1"/>
    <property type="molecule type" value="Genomic_DNA"/>
</dbReference>
<dbReference type="Pfam" id="PF04397">
    <property type="entry name" value="LytTR"/>
    <property type="match status" value="1"/>
</dbReference>
<evidence type="ECO:0000256" key="4">
    <source>
        <dbReference type="SAM" id="Phobius"/>
    </source>
</evidence>
<dbReference type="InterPro" id="IPR046947">
    <property type="entry name" value="LytR-like"/>
</dbReference>
<dbReference type="PROSITE" id="PS50930">
    <property type="entry name" value="HTH_LYTTR"/>
    <property type="match status" value="1"/>
</dbReference>
<dbReference type="RefSeq" id="WP_073277311.1">
    <property type="nucleotide sequence ID" value="NZ_FRAC01000014.1"/>
</dbReference>
<dbReference type="GO" id="GO:0003677">
    <property type="term" value="F:DNA binding"/>
    <property type="evidence" value="ECO:0007669"/>
    <property type="project" value="InterPro"/>
</dbReference>
<dbReference type="CDD" id="cd00156">
    <property type="entry name" value="REC"/>
    <property type="match status" value="1"/>
</dbReference>
<dbReference type="PANTHER" id="PTHR37299:SF1">
    <property type="entry name" value="STAGE 0 SPORULATION PROTEIN A HOMOLOG"/>
    <property type="match status" value="1"/>
</dbReference>
<keyword evidence="4" id="KW-1133">Transmembrane helix</keyword>
<dbReference type="SUPFAM" id="SSF52172">
    <property type="entry name" value="CheY-like"/>
    <property type="match status" value="1"/>
</dbReference>
<dbReference type="STRING" id="1121322.SAMN02745136_02993"/>
<dbReference type="InterPro" id="IPR007492">
    <property type="entry name" value="LytTR_DNA-bd_dom"/>
</dbReference>
<comment type="function">
    <text evidence="2">May play the central regulatory role in sporulation. It may be an element of the effector pathway responsible for the activation of sporulation genes in response to nutritional stress. Spo0A may act in concert with spo0H (a sigma factor) to control the expression of some genes that are critical to the sporulation process.</text>
</comment>
<evidence type="ECO:0000259" key="5">
    <source>
        <dbReference type="PROSITE" id="PS50110"/>
    </source>
</evidence>
<dbReference type="Pfam" id="PF00072">
    <property type="entry name" value="Response_reg"/>
    <property type="match status" value="1"/>
</dbReference>
<dbReference type="OrthoDB" id="9774865at2"/>
<dbReference type="AlphaFoldDB" id="A0A1M6U4M4"/>
<dbReference type="SMART" id="SM00850">
    <property type="entry name" value="LytTR"/>
    <property type="match status" value="1"/>
</dbReference>
<evidence type="ECO:0000313" key="7">
    <source>
        <dbReference type="EMBL" id="SHK64235.1"/>
    </source>
</evidence>
<reference evidence="7 8" key="1">
    <citation type="submission" date="2016-11" db="EMBL/GenBank/DDBJ databases">
        <authorList>
            <person name="Jaros S."/>
            <person name="Januszkiewicz K."/>
            <person name="Wedrychowicz H."/>
        </authorList>
    </citation>
    <scope>NUCLEOTIDE SEQUENCE [LARGE SCALE GENOMIC DNA]</scope>
    <source>
        <strain evidence="7 8">DSM 15929</strain>
    </source>
</reference>
<feature type="domain" description="Response regulatory" evidence="5">
    <location>
        <begin position="3"/>
        <end position="116"/>
    </location>
</feature>
<gene>
    <name evidence="7" type="ORF">SAMN02745136_02993</name>
</gene>
<keyword evidence="8" id="KW-1185">Reference proteome</keyword>
<evidence type="ECO:0000313" key="8">
    <source>
        <dbReference type="Proteomes" id="UP000184386"/>
    </source>
</evidence>
<feature type="transmembrane region" description="Helical" evidence="4">
    <location>
        <begin position="77"/>
        <end position="100"/>
    </location>
</feature>
<evidence type="ECO:0000256" key="3">
    <source>
        <dbReference type="PROSITE-ProRule" id="PRU00169"/>
    </source>
</evidence>
<feature type="modified residue" description="4-aspartylphosphate" evidence="3">
    <location>
        <position position="53"/>
    </location>
</feature>
<organism evidence="7 8">
    <name type="scientific">Anaerocolumna jejuensis DSM 15929</name>
    <dbReference type="NCBI Taxonomy" id="1121322"/>
    <lineage>
        <taxon>Bacteria</taxon>
        <taxon>Bacillati</taxon>
        <taxon>Bacillota</taxon>
        <taxon>Clostridia</taxon>
        <taxon>Lachnospirales</taxon>
        <taxon>Lachnospiraceae</taxon>
        <taxon>Anaerocolumna</taxon>
    </lineage>
</organism>